<evidence type="ECO:0000256" key="1">
    <source>
        <dbReference type="SAM" id="MobiDB-lite"/>
    </source>
</evidence>
<organism evidence="2 3">
    <name type="scientific">Sphingobium olei</name>
    <dbReference type="NCBI Taxonomy" id="420955"/>
    <lineage>
        <taxon>Bacteria</taxon>
        <taxon>Pseudomonadati</taxon>
        <taxon>Pseudomonadota</taxon>
        <taxon>Alphaproteobacteria</taxon>
        <taxon>Sphingomonadales</taxon>
        <taxon>Sphingomonadaceae</taxon>
        <taxon>Sphingobium</taxon>
    </lineage>
</organism>
<gene>
    <name evidence="2" type="ORF">ACFQ24_01275</name>
</gene>
<sequence length="115" mass="12152">MAKNSGARRTDGGKHQGGWSGKRSVGTGHILTVHGTQVEAVMAAAQRSGLLHEKSGRIGGRVSPALVEKAKARTGIETDTDLIEFALANIALEDKFAEKFKAARGKVDPDLKLGF</sequence>
<dbReference type="RefSeq" id="WP_237367238.1">
    <property type="nucleotide sequence ID" value="NZ_JBHTLS010000006.1"/>
</dbReference>
<evidence type="ECO:0000313" key="2">
    <source>
        <dbReference type="EMBL" id="MFD1103548.1"/>
    </source>
</evidence>
<comment type="caution">
    <text evidence="2">The sequence shown here is derived from an EMBL/GenBank/DDBJ whole genome shotgun (WGS) entry which is preliminary data.</text>
</comment>
<dbReference type="EMBL" id="JBHTLS010000006">
    <property type="protein sequence ID" value="MFD1103548.1"/>
    <property type="molecule type" value="Genomic_DNA"/>
</dbReference>
<evidence type="ECO:0000313" key="3">
    <source>
        <dbReference type="Proteomes" id="UP001597203"/>
    </source>
</evidence>
<accession>A0ABW3NX05</accession>
<dbReference type="Proteomes" id="UP001597203">
    <property type="component" value="Unassembled WGS sequence"/>
</dbReference>
<protein>
    <recommendedName>
        <fullName evidence="4">DUF5681 domain-containing protein</fullName>
    </recommendedName>
</protein>
<feature type="region of interest" description="Disordered" evidence="1">
    <location>
        <begin position="1"/>
        <end position="26"/>
    </location>
</feature>
<keyword evidence="3" id="KW-1185">Reference proteome</keyword>
<reference evidence="3" key="1">
    <citation type="journal article" date="2019" name="Int. J. Syst. Evol. Microbiol.">
        <title>The Global Catalogue of Microorganisms (GCM) 10K type strain sequencing project: providing services to taxonomists for standard genome sequencing and annotation.</title>
        <authorList>
            <consortium name="The Broad Institute Genomics Platform"/>
            <consortium name="The Broad Institute Genome Sequencing Center for Infectious Disease"/>
            <person name="Wu L."/>
            <person name="Ma J."/>
        </authorList>
    </citation>
    <scope>NUCLEOTIDE SEQUENCE [LARGE SCALE GENOMIC DNA]</scope>
    <source>
        <strain evidence="3">CCUG 54329</strain>
    </source>
</reference>
<proteinExistence type="predicted"/>
<evidence type="ECO:0008006" key="4">
    <source>
        <dbReference type="Google" id="ProtNLM"/>
    </source>
</evidence>
<name>A0ABW3NX05_9SPHN</name>